<dbReference type="OrthoDB" id="2143914at2759"/>
<dbReference type="GO" id="GO:0000978">
    <property type="term" value="F:RNA polymerase II cis-regulatory region sequence-specific DNA binding"/>
    <property type="evidence" value="ECO:0007669"/>
    <property type="project" value="TreeGrafter"/>
</dbReference>
<keyword evidence="4" id="KW-0539">Nucleus</keyword>
<dbReference type="Gene3D" id="1.10.10.60">
    <property type="entry name" value="Homeodomain-like"/>
    <property type="match status" value="5"/>
</dbReference>
<feature type="domain" description="Myb-like" evidence="5">
    <location>
        <begin position="216"/>
        <end position="261"/>
    </location>
</feature>
<dbReference type="CDD" id="cd00167">
    <property type="entry name" value="SANT"/>
    <property type="match status" value="4"/>
</dbReference>
<dbReference type="InterPro" id="IPR001005">
    <property type="entry name" value="SANT/Myb"/>
</dbReference>
<dbReference type="PANTHER" id="PTHR46621:SF1">
    <property type="entry name" value="SNRNA-ACTIVATING PROTEIN COMPLEX SUBUNIT 4"/>
    <property type="match status" value="1"/>
</dbReference>
<dbReference type="Proteomes" id="UP000789759">
    <property type="component" value="Unassembled WGS sequence"/>
</dbReference>
<protein>
    <submittedName>
        <fullName evidence="7">1516_t:CDS:1</fullName>
    </submittedName>
</protein>
<keyword evidence="1" id="KW-0805">Transcription regulation</keyword>
<evidence type="ECO:0000259" key="6">
    <source>
        <dbReference type="PROSITE" id="PS51294"/>
    </source>
</evidence>
<evidence type="ECO:0000313" key="7">
    <source>
        <dbReference type="EMBL" id="CAG8718447.1"/>
    </source>
</evidence>
<keyword evidence="2" id="KW-0238">DNA-binding</keyword>
<feature type="domain" description="Myb-like" evidence="5">
    <location>
        <begin position="35"/>
        <end position="79"/>
    </location>
</feature>
<gene>
    <name evidence="7" type="ORF">CPELLU_LOCUS12738</name>
</gene>
<keyword evidence="3" id="KW-0804">Transcription</keyword>
<evidence type="ECO:0000256" key="2">
    <source>
        <dbReference type="ARBA" id="ARBA00023125"/>
    </source>
</evidence>
<proteinExistence type="predicted"/>
<keyword evidence="8" id="KW-1185">Reference proteome</keyword>
<evidence type="ECO:0000313" key="8">
    <source>
        <dbReference type="Proteomes" id="UP000789759"/>
    </source>
</evidence>
<dbReference type="GO" id="GO:0001006">
    <property type="term" value="F:RNA polymerase III type 3 promoter sequence-specific DNA binding"/>
    <property type="evidence" value="ECO:0007669"/>
    <property type="project" value="TreeGrafter"/>
</dbReference>
<feature type="domain" description="Myb-like" evidence="5">
    <location>
        <begin position="317"/>
        <end position="367"/>
    </location>
</feature>
<feature type="domain" description="Myb-like" evidence="5">
    <location>
        <begin position="372"/>
        <end position="421"/>
    </location>
</feature>
<dbReference type="Pfam" id="PF13921">
    <property type="entry name" value="Myb_DNA-bind_6"/>
    <property type="match status" value="1"/>
</dbReference>
<evidence type="ECO:0000256" key="4">
    <source>
        <dbReference type="ARBA" id="ARBA00023242"/>
    </source>
</evidence>
<sequence>MKLYSKSFGTRLQFSYFSYDYKRRGYLLNLGHNRKWTNLEDNILLRRAIMCGFKHWGVISRGLYKRNSLECFYRWRKLRVLIDWSYTKNFFFTINELKTFWRLVSKYGTAWKKISENFQNKSITQCKELYHDMQRFSIINKQLAPVSYKKISDIVQKVEQKEDNLKENKKKIIWLTDEVKKLKSLVREQSFNDVNWRKIAIKFPGKSPYQCRDKWKGTWDEIEDQVLKDIVKKYGDDWETVAEHIDGRTPNMCRDRWQIINPDKVKYKRFSEMERQLLEYIIVNECPLWRGRRINWKYISEKYFPNRSNIELLDYWRHYRNPNNWTQEEDELLRQEMKEYSGPPESMWENISKSIIGRTAYQCRERWFHAANPELKFGRWKLEECIALINEIKRHGKRWNIISMNLKRPYHNVRKKYRNMVKYNDRFIKTLRHQELTDPDELNAK</sequence>
<dbReference type="PROSITE" id="PS51294">
    <property type="entry name" value="HTH_MYB"/>
    <property type="match status" value="4"/>
</dbReference>
<dbReference type="GO" id="GO:0019185">
    <property type="term" value="C:snRNA-activating protein complex"/>
    <property type="evidence" value="ECO:0007669"/>
    <property type="project" value="TreeGrafter"/>
</dbReference>
<organism evidence="7 8">
    <name type="scientific">Cetraspora pellucida</name>
    <dbReference type="NCBI Taxonomy" id="1433469"/>
    <lineage>
        <taxon>Eukaryota</taxon>
        <taxon>Fungi</taxon>
        <taxon>Fungi incertae sedis</taxon>
        <taxon>Mucoromycota</taxon>
        <taxon>Glomeromycotina</taxon>
        <taxon>Glomeromycetes</taxon>
        <taxon>Diversisporales</taxon>
        <taxon>Gigasporaceae</taxon>
        <taxon>Cetraspora</taxon>
    </lineage>
</organism>
<evidence type="ECO:0000256" key="1">
    <source>
        <dbReference type="ARBA" id="ARBA00023015"/>
    </source>
</evidence>
<feature type="domain" description="HTH myb-type" evidence="6">
    <location>
        <begin position="166"/>
        <end position="215"/>
    </location>
</feature>
<dbReference type="PANTHER" id="PTHR46621">
    <property type="entry name" value="SNRNA-ACTIVATING PROTEIN COMPLEX SUBUNIT 4"/>
    <property type="match status" value="1"/>
</dbReference>
<feature type="domain" description="Myb-like" evidence="5">
    <location>
        <begin position="166"/>
        <end position="215"/>
    </location>
</feature>
<dbReference type="EMBL" id="CAJVQA010012660">
    <property type="protein sequence ID" value="CAG8718447.1"/>
    <property type="molecule type" value="Genomic_DNA"/>
</dbReference>
<dbReference type="InterPro" id="IPR051575">
    <property type="entry name" value="Myb-like_DNA-bd"/>
</dbReference>
<dbReference type="SUPFAM" id="SSF46689">
    <property type="entry name" value="Homeodomain-like"/>
    <property type="match status" value="4"/>
</dbReference>
<evidence type="ECO:0000259" key="5">
    <source>
        <dbReference type="PROSITE" id="PS50090"/>
    </source>
</evidence>
<dbReference type="InterPro" id="IPR009057">
    <property type="entry name" value="Homeodomain-like_sf"/>
</dbReference>
<comment type="caution">
    <text evidence="7">The sequence shown here is derived from an EMBL/GenBank/DDBJ whole genome shotgun (WGS) entry which is preliminary data.</text>
</comment>
<dbReference type="PROSITE" id="PS50090">
    <property type="entry name" value="MYB_LIKE"/>
    <property type="match status" value="5"/>
</dbReference>
<name>A0A9N9NAY3_9GLOM</name>
<dbReference type="SMART" id="SM00717">
    <property type="entry name" value="SANT"/>
    <property type="match status" value="6"/>
</dbReference>
<feature type="domain" description="HTH myb-type" evidence="6">
    <location>
        <begin position="102"/>
        <end position="138"/>
    </location>
</feature>
<dbReference type="Pfam" id="PF00249">
    <property type="entry name" value="Myb_DNA-binding"/>
    <property type="match status" value="3"/>
</dbReference>
<dbReference type="GO" id="GO:0042795">
    <property type="term" value="P:snRNA transcription by RNA polymerase II"/>
    <property type="evidence" value="ECO:0007669"/>
    <property type="project" value="TreeGrafter"/>
</dbReference>
<dbReference type="InterPro" id="IPR017930">
    <property type="entry name" value="Myb_dom"/>
</dbReference>
<reference evidence="7" key="1">
    <citation type="submission" date="2021-06" db="EMBL/GenBank/DDBJ databases">
        <authorList>
            <person name="Kallberg Y."/>
            <person name="Tangrot J."/>
            <person name="Rosling A."/>
        </authorList>
    </citation>
    <scope>NUCLEOTIDE SEQUENCE</scope>
    <source>
        <strain evidence="7">FL966</strain>
    </source>
</reference>
<dbReference type="GO" id="GO:0042796">
    <property type="term" value="P:snRNA transcription by RNA polymerase III"/>
    <property type="evidence" value="ECO:0007669"/>
    <property type="project" value="TreeGrafter"/>
</dbReference>
<dbReference type="AlphaFoldDB" id="A0A9N9NAY3"/>
<accession>A0A9N9NAY3</accession>
<feature type="domain" description="HTH myb-type" evidence="6">
    <location>
        <begin position="216"/>
        <end position="265"/>
    </location>
</feature>
<evidence type="ECO:0000256" key="3">
    <source>
        <dbReference type="ARBA" id="ARBA00023163"/>
    </source>
</evidence>
<feature type="domain" description="HTH myb-type" evidence="6">
    <location>
        <begin position="324"/>
        <end position="375"/>
    </location>
</feature>